<reference evidence="1" key="2">
    <citation type="journal article" date="2021" name="PeerJ">
        <title>Extensive microbial diversity within the chicken gut microbiome revealed by metagenomics and culture.</title>
        <authorList>
            <person name="Gilroy R."/>
            <person name="Ravi A."/>
            <person name="Getino M."/>
            <person name="Pursley I."/>
            <person name="Horton D.L."/>
            <person name="Alikhan N.F."/>
            <person name="Baker D."/>
            <person name="Gharbi K."/>
            <person name="Hall N."/>
            <person name="Watson M."/>
            <person name="Adriaenssens E.M."/>
            <person name="Foster-Nyarko E."/>
            <person name="Jarju S."/>
            <person name="Secka A."/>
            <person name="Antonio M."/>
            <person name="Oren A."/>
            <person name="Chaudhuri R.R."/>
            <person name="La Ragione R."/>
            <person name="Hildebrand F."/>
            <person name="Pallen M.J."/>
        </authorList>
    </citation>
    <scope>NUCLEOTIDE SEQUENCE</scope>
    <source>
        <strain evidence="1">USAMLcec3-3695</strain>
    </source>
</reference>
<evidence type="ECO:0000313" key="2">
    <source>
        <dbReference type="Proteomes" id="UP000824109"/>
    </source>
</evidence>
<dbReference type="Proteomes" id="UP000824109">
    <property type="component" value="Unassembled WGS sequence"/>
</dbReference>
<name>A0A9D1SE40_9FIRM</name>
<proteinExistence type="predicted"/>
<gene>
    <name evidence="1" type="ORF">IAA61_02855</name>
</gene>
<protein>
    <submittedName>
        <fullName evidence="1">Uncharacterized protein</fullName>
    </submittedName>
</protein>
<organism evidence="1 2">
    <name type="scientific">Candidatus Ornithomonoglobus merdipullorum</name>
    <dbReference type="NCBI Taxonomy" id="2840895"/>
    <lineage>
        <taxon>Bacteria</taxon>
        <taxon>Bacillati</taxon>
        <taxon>Bacillota</taxon>
        <taxon>Clostridia</taxon>
        <taxon>Candidatus Ornithomonoglobus</taxon>
    </lineage>
</organism>
<evidence type="ECO:0000313" key="1">
    <source>
        <dbReference type="EMBL" id="HIU56736.1"/>
    </source>
</evidence>
<dbReference type="EMBL" id="DVNB01000029">
    <property type="protein sequence ID" value="HIU56736.1"/>
    <property type="molecule type" value="Genomic_DNA"/>
</dbReference>
<sequence>MDGKIVYGQKDLESALAAGEKRITLCAGIYKIPVCAGVIFSRLGPVRADVLCSREAAETEGMVFDGVEPVFHARYAIDTDDPMRAVSATEISLPGGSGSYGSGVYLSGSGYLGSYGSGYFTSGSFGSGSGGHYYEYEYEFELGRGSFSNSFALSYTYSGSYGESYRYGSGGAMCAILPAPAELPERFIRVFGYGINLI</sequence>
<accession>A0A9D1SE40</accession>
<comment type="caution">
    <text evidence="1">The sequence shown here is derived from an EMBL/GenBank/DDBJ whole genome shotgun (WGS) entry which is preliminary data.</text>
</comment>
<reference evidence="1" key="1">
    <citation type="submission" date="2020-10" db="EMBL/GenBank/DDBJ databases">
        <authorList>
            <person name="Gilroy R."/>
        </authorList>
    </citation>
    <scope>NUCLEOTIDE SEQUENCE</scope>
    <source>
        <strain evidence="1">USAMLcec3-3695</strain>
    </source>
</reference>
<dbReference type="AlphaFoldDB" id="A0A9D1SE40"/>